<gene>
    <name evidence="3" type="ORF">IW261DRAFT_527175</name>
</gene>
<keyword evidence="2" id="KW-0812">Transmembrane</keyword>
<name>A0AA39NZY8_9AGAR</name>
<comment type="caution">
    <text evidence="3">The sequence shown here is derived from an EMBL/GenBank/DDBJ whole genome shotgun (WGS) entry which is preliminary data.</text>
</comment>
<proteinExistence type="predicted"/>
<feature type="compositionally biased region" description="Low complexity" evidence="1">
    <location>
        <begin position="50"/>
        <end position="61"/>
    </location>
</feature>
<feature type="region of interest" description="Disordered" evidence="1">
    <location>
        <begin position="175"/>
        <end position="198"/>
    </location>
</feature>
<organism evidence="3 4">
    <name type="scientific">Armillaria novae-zelandiae</name>
    <dbReference type="NCBI Taxonomy" id="153914"/>
    <lineage>
        <taxon>Eukaryota</taxon>
        <taxon>Fungi</taxon>
        <taxon>Dikarya</taxon>
        <taxon>Basidiomycota</taxon>
        <taxon>Agaricomycotina</taxon>
        <taxon>Agaricomycetes</taxon>
        <taxon>Agaricomycetidae</taxon>
        <taxon>Agaricales</taxon>
        <taxon>Marasmiineae</taxon>
        <taxon>Physalacriaceae</taxon>
        <taxon>Armillaria</taxon>
    </lineage>
</organism>
<feature type="region of interest" description="Disordered" evidence="1">
    <location>
        <begin position="42"/>
        <end position="61"/>
    </location>
</feature>
<keyword evidence="4" id="KW-1185">Reference proteome</keyword>
<dbReference type="EMBL" id="JAUEPR010000025">
    <property type="protein sequence ID" value="KAK0474816.1"/>
    <property type="molecule type" value="Genomic_DNA"/>
</dbReference>
<protein>
    <submittedName>
        <fullName evidence="3">Uncharacterized protein</fullName>
    </submittedName>
</protein>
<dbReference type="AlphaFoldDB" id="A0AA39NZY8"/>
<feature type="transmembrane region" description="Helical" evidence="2">
    <location>
        <begin position="86"/>
        <end position="110"/>
    </location>
</feature>
<evidence type="ECO:0000256" key="2">
    <source>
        <dbReference type="SAM" id="Phobius"/>
    </source>
</evidence>
<accession>A0AA39NZY8</accession>
<evidence type="ECO:0000313" key="3">
    <source>
        <dbReference type="EMBL" id="KAK0474816.1"/>
    </source>
</evidence>
<feature type="compositionally biased region" description="Low complexity" evidence="1">
    <location>
        <begin position="187"/>
        <end position="198"/>
    </location>
</feature>
<evidence type="ECO:0000256" key="1">
    <source>
        <dbReference type="SAM" id="MobiDB-lite"/>
    </source>
</evidence>
<evidence type="ECO:0000313" key="4">
    <source>
        <dbReference type="Proteomes" id="UP001175227"/>
    </source>
</evidence>
<dbReference type="CDD" id="cd12087">
    <property type="entry name" value="TM_EGFR-like"/>
    <property type="match status" value="1"/>
</dbReference>
<keyword evidence="2" id="KW-0472">Membrane</keyword>
<keyword evidence="2" id="KW-1133">Transmembrane helix</keyword>
<dbReference type="Proteomes" id="UP001175227">
    <property type="component" value="Unassembled WGS sequence"/>
</dbReference>
<sequence length="198" mass="21422">MTFSHTVSTSVEDHIVMARVTGSNNFRAHSRWFAVNVSSTTNTETGGGIIPSPTGSSVSVSQSSASTATSKYVTATVVPTKSAPRVGAIVGGVLGSLAFLSVSGLILSMLCRRQTSRSPFLFRVFWKGLHENRHPITPFPLEPNLSAGGDNLRADMSRIREEILTLQLENQTRRVEDRYRTLPPPSYTSSPSEPSSNI</sequence>
<reference evidence="3" key="1">
    <citation type="submission" date="2023-06" db="EMBL/GenBank/DDBJ databases">
        <authorList>
            <consortium name="Lawrence Berkeley National Laboratory"/>
            <person name="Ahrendt S."/>
            <person name="Sahu N."/>
            <person name="Indic B."/>
            <person name="Wong-Bajracharya J."/>
            <person name="Merenyi Z."/>
            <person name="Ke H.-M."/>
            <person name="Monk M."/>
            <person name="Kocsube S."/>
            <person name="Drula E."/>
            <person name="Lipzen A."/>
            <person name="Balint B."/>
            <person name="Henrissat B."/>
            <person name="Andreopoulos B."/>
            <person name="Martin F.M."/>
            <person name="Harder C.B."/>
            <person name="Rigling D."/>
            <person name="Ford K.L."/>
            <person name="Foster G.D."/>
            <person name="Pangilinan J."/>
            <person name="Papanicolaou A."/>
            <person name="Barry K."/>
            <person name="LaButti K."/>
            <person name="Viragh M."/>
            <person name="Koriabine M."/>
            <person name="Yan M."/>
            <person name="Riley R."/>
            <person name="Champramary S."/>
            <person name="Plett K.L."/>
            <person name="Tsai I.J."/>
            <person name="Slot J."/>
            <person name="Sipos G."/>
            <person name="Plett J."/>
            <person name="Nagy L.G."/>
            <person name="Grigoriev I.V."/>
        </authorList>
    </citation>
    <scope>NUCLEOTIDE SEQUENCE</scope>
    <source>
        <strain evidence="3">ICMP 16352</strain>
    </source>
</reference>